<organism evidence="2 3">
    <name type="scientific">Albimonas pacifica</name>
    <dbReference type="NCBI Taxonomy" id="1114924"/>
    <lineage>
        <taxon>Bacteria</taxon>
        <taxon>Pseudomonadati</taxon>
        <taxon>Pseudomonadota</taxon>
        <taxon>Alphaproteobacteria</taxon>
        <taxon>Rhodobacterales</taxon>
        <taxon>Paracoccaceae</taxon>
        <taxon>Albimonas</taxon>
    </lineage>
</organism>
<gene>
    <name evidence="2" type="ORF">SAMN05216258_11023</name>
</gene>
<accession>A0A1I3LHS4</accession>
<evidence type="ECO:0000256" key="1">
    <source>
        <dbReference type="SAM" id="MobiDB-lite"/>
    </source>
</evidence>
<dbReference type="Proteomes" id="UP000199377">
    <property type="component" value="Unassembled WGS sequence"/>
</dbReference>
<protein>
    <submittedName>
        <fullName evidence="2">Uncharacterized protein</fullName>
    </submittedName>
</protein>
<dbReference type="STRING" id="1114924.SAMN05216258_11023"/>
<keyword evidence="3" id="KW-1185">Reference proteome</keyword>
<name>A0A1I3LHS4_9RHOB</name>
<evidence type="ECO:0000313" key="3">
    <source>
        <dbReference type="Proteomes" id="UP000199377"/>
    </source>
</evidence>
<dbReference type="AlphaFoldDB" id="A0A1I3LHS4"/>
<sequence>MTEQNDMDDAPPPRKKARPKLKDWADRPPVSSDYPKGSEALESFLHLRGYSR</sequence>
<dbReference type="RefSeq" id="WP_177236343.1">
    <property type="nucleotide sequence ID" value="NZ_FOQH01000010.1"/>
</dbReference>
<dbReference type="EMBL" id="FOQH01000010">
    <property type="protein sequence ID" value="SFI83986.1"/>
    <property type="molecule type" value="Genomic_DNA"/>
</dbReference>
<feature type="region of interest" description="Disordered" evidence="1">
    <location>
        <begin position="1"/>
        <end position="41"/>
    </location>
</feature>
<proteinExistence type="predicted"/>
<reference evidence="2 3" key="1">
    <citation type="submission" date="2016-10" db="EMBL/GenBank/DDBJ databases">
        <authorList>
            <person name="de Groot N.N."/>
        </authorList>
    </citation>
    <scope>NUCLEOTIDE SEQUENCE [LARGE SCALE GENOMIC DNA]</scope>
    <source>
        <strain evidence="2 3">CGMCC 1.11030</strain>
    </source>
</reference>
<evidence type="ECO:0000313" key="2">
    <source>
        <dbReference type="EMBL" id="SFI83986.1"/>
    </source>
</evidence>